<dbReference type="EMBL" id="JBBWWQ010000010">
    <property type="protein sequence ID" value="KAK8937040.1"/>
    <property type="molecule type" value="Genomic_DNA"/>
</dbReference>
<feature type="region of interest" description="Disordered" evidence="1">
    <location>
        <begin position="54"/>
        <end position="98"/>
    </location>
</feature>
<reference evidence="2 3" key="1">
    <citation type="journal article" date="2022" name="Nat. Plants">
        <title>Genomes of leafy and leafless Platanthera orchids illuminate the evolution of mycoheterotrophy.</title>
        <authorList>
            <person name="Li M.H."/>
            <person name="Liu K.W."/>
            <person name="Li Z."/>
            <person name="Lu H.C."/>
            <person name="Ye Q.L."/>
            <person name="Zhang D."/>
            <person name="Wang J.Y."/>
            <person name="Li Y.F."/>
            <person name="Zhong Z.M."/>
            <person name="Liu X."/>
            <person name="Yu X."/>
            <person name="Liu D.K."/>
            <person name="Tu X.D."/>
            <person name="Liu B."/>
            <person name="Hao Y."/>
            <person name="Liao X.Y."/>
            <person name="Jiang Y.T."/>
            <person name="Sun W.H."/>
            <person name="Chen J."/>
            <person name="Chen Y.Q."/>
            <person name="Ai Y."/>
            <person name="Zhai J.W."/>
            <person name="Wu S.S."/>
            <person name="Zhou Z."/>
            <person name="Hsiao Y.Y."/>
            <person name="Wu W.L."/>
            <person name="Chen Y.Y."/>
            <person name="Lin Y.F."/>
            <person name="Hsu J.L."/>
            <person name="Li C.Y."/>
            <person name="Wang Z.W."/>
            <person name="Zhao X."/>
            <person name="Zhong W.Y."/>
            <person name="Ma X.K."/>
            <person name="Ma L."/>
            <person name="Huang J."/>
            <person name="Chen G.Z."/>
            <person name="Huang M.Z."/>
            <person name="Huang L."/>
            <person name="Peng D.H."/>
            <person name="Luo Y.B."/>
            <person name="Zou S.Q."/>
            <person name="Chen S.P."/>
            <person name="Lan S."/>
            <person name="Tsai W.C."/>
            <person name="Van de Peer Y."/>
            <person name="Liu Z.J."/>
        </authorList>
    </citation>
    <scope>NUCLEOTIDE SEQUENCE [LARGE SCALE GENOMIC DNA]</scope>
    <source>
        <strain evidence="2">Lor287</strain>
    </source>
</reference>
<dbReference type="Proteomes" id="UP001418222">
    <property type="component" value="Unassembled WGS sequence"/>
</dbReference>
<evidence type="ECO:0000313" key="2">
    <source>
        <dbReference type="EMBL" id="KAK8937040.1"/>
    </source>
</evidence>
<gene>
    <name evidence="2" type="primary">ATL46</name>
    <name evidence="2" type="ORF">KSP39_PZI012426</name>
</gene>
<proteinExistence type="predicted"/>
<evidence type="ECO:0000313" key="3">
    <source>
        <dbReference type="Proteomes" id="UP001418222"/>
    </source>
</evidence>
<sequence length="98" mass="10490">MIDRSDDVVLRAKEGQTSNNTNNLDARRCFSMGSYNYVVPEANLQVALSSEVKRWGSGGEGRSSRARLGPAWNSAAETGAAEGKRLHAGSKGESFSVL</sequence>
<feature type="compositionally biased region" description="Basic and acidic residues" evidence="1">
    <location>
        <begin position="1"/>
        <end position="14"/>
    </location>
</feature>
<keyword evidence="3" id="KW-1185">Reference proteome</keyword>
<protein>
    <submittedName>
        <fullName evidence="2">RING-H2 finger protein ATL46</fullName>
    </submittedName>
</protein>
<comment type="caution">
    <text evidence="2">The sequence shown here is derived from an EMBL/GenBank/DDBJ whole genome shotgun (WGS) entry which is preliminary data.</text>
</comment>
<feature type="compositionally biased region" description="Polar residues" evidence="1">
    <location>
        <begin position="15"/>
        <end position="24"/>
    </location>
</feature>
<feature type="region of interest" description="Disordered" evidence="1">
    <location>
        <begin position="1"/>
        <end position="25"/>
    </location>
</feature>
<accession>A0AAP0BFV5</accession>
<evidence type="ECO:0000256" key="1">
    <source>
        <dbReference type="SAM" id="MobiDB-lite"/>
    </source>
</evidence>
<organism evidence="2 3">
    <name type="scientific">Platanthera zijinensis</name>
    <dbReference type="NCBI Taxonomy" id="2320716"/>
    <lineage>
        <taxon>Eukaryota</taxon>
        <taxon>Viridiplantae</taxon>
        <taxon>Streptophyta</taxon>
        <taxon>Embryophyta</taxon>
        <taxon>Tracheophyta</taxon>
        <taxon>Spermatophyta</taxon>
        <taxon>Magnoliopsida</taxon>
        <taxon>Liliopsida</taxon>
        <taxon>Asparagales</taxon>
        <taxon>Orchidaceae</taxon>
        <taxon>Orchidoideae</taxon>
        <taxon>Orchideae</taxon>
        <taxon>Orchidinae</taxon>
        <taxon>Platanthera</taxon>
    </lineage>
</organism>
<dbReference type="AlphaFoldDB" id="A0AAP0BFV5"/>
<name>A0AAP0BFV5_9ASPA</name>